<keyword evidence="1" id="KW-0472">Membrane</keyword>
<dbReference type="RefSeq" id="WP_144916769.1">
    <property type="nucleotide sequence ID" value="NZ_VLLI01000022.1"/>
</dbReference>
<keyword evidence="1" id="KW-0812">Transmembrane</keyword>
<reference evidence="2 3" key="1">
    <citation type="submission" date="2019-07" db="EMBL/GenBank/DDBJ databases">
        <title>Genomic Encyclopedia of Archaeal and Bacterial Type Strains, Phase II (KMG-II): from individual species to whole genera.</title>
        <authorList>
            <person name="Goeker M."/>
        </authorList>
    </citation>
    <scope>NUCLEOTIDE SEQUENCE [LARGE SCALE GENOMIC DNA]</scope>
    <source>
        <strain evidence="2 3">ATCC BAA-1854</strain>
    </source>
</reference>
<organism evidence="2 3">
    <name type="scientific">Mucilaginibacter frigoritolerans</name>
    <dbReference type="NCBI Taxonomy" id="652788"/>
    <lineage>
        <taxon>Bacteria</taxon>
        <taxon>Pseudomonadati</taxon>
        <taxon>Bacteroidota</taxon>
        <taxon>Sphingobacteriia</taxon>
        <taxon>Sphingobacteriales</taxon>
        <taxon>Sphingobacteriaceae</taxon>
        <taxon>Mucilaginibacter</taxon>
    </lineage>
</organism>
<keyword evidence="3" id="KW-1185">Reference proteome</keyword>
<protein>
    <recommendedName>
        <fullName evidence="4">PH (Pleckstrin Homology) domain-containing protein</fullName>
    </recommendedName>
</protein>
<dbReference type="OrthoDB" id="799901at2"/>
<keyword evidence="1" id="KW-1133">Transmembrane helix</keyword>
<sequence length="153" mass="17032">MEVTQYPYSLKFSIASLGLMVILILLLLSNVLAAHSLVSWVVFGVFMGFSTFMLVILISSRLIPAIKGNIALQLDDEGISDYIRNVSINWGDIKELSLVRGRSAAMVRIGLKFESDYGDVVTITLRWVKGNDDDIYDAIAAYYENYPEAVNEA</sequence>
<proteinExistence type="predicted"/>
<dbReference type="AlphaFoldDB" id="A0A562TKI6"/>
<feature type="transmembrane region" description="Helical" evidence="1">
    <location>
        <begin position="12"/>
        <end position="31"/>
    </location>
</feature>
<gene>
    <name evidence="2" type="ORF">JN11_04862</name>
</gene>
<evidence type="ECO:0000256" key="1">
    <source>
        <dbReference type="SAM" id="Phobius"/>
    </source>
</evidence>
<evidence type="ECO:0000313" key="3">
    <source>
        <dbReference type="Proteomes" id="UP000317010"/>
    </source>
</evidence>
<feature type="transmembrane region" description="Helical" evidence="1">
    <location>
        <begin position="37"/>
        <end position="58"/>
    </location>
</feature>
<dbReference type="EMBL" id="VLLI01000022">
    <property type="protein sequence ID" value="TWI94045.1"/>
    <property type="molecule type" value="Genomic_DNA"/>
</dbReference>
<evidence type="ECO:0000313" key="2">
    <source>
        <dbReference type="EMBL" id="TWI94045.1"/>
    </source>
</evidence>
<evidence type="ECO:0008006" key="4">
    <source>
        <dbReference type="Google" id="ProtNLM"/>
    </source>
</evidence>
<dbReference type="Proteomes" id="UP000317010">
    <property type="component" value="Unassembled WGS sequence"/>
</dbReference>
<accession>A0A562TKI6</accession>
<name>A0A562TKI6_9SPHI</name>
<comment type="caution">
    <text evidence="2">The sequence shown here is derived from an EMBL/GenBank/DDBJ whole genome shotgun (WGS) entry which is preliminary data.</text>
</comment>